<feature type="domain" description="DnaJ homologue subfamily C member 28 conserved" evidence="2">
    <location>
        <begin position="24"/>
        <end position="83"/>
    </location>
</feature>
<evidence type="ECO:0000313" key="3">
    <source>
        <dbReference type="EMBL" id="PTM57712.1"/>
    </source>
</evidence>
<dbReference type="PANTHER" id="PTHR39158:SF1">
    <property type="entry name" value="DNAJ HOMOLOG SUBFAMILY C MEMBER 28"/>
    <property type="match status" value="1"/>
</dbReference>
<reference evidence="3 4" key="1">
    <citation type="submission" date="2018-04" db="EMBL/GenBank/DDBJ databases">
        <title>Genomic Encyclopedia of Archaeal and Bacterial Type Strains, Phase II (KMG-II): from individual species to whole genera.</title>
        <authorList>
            <person name="Goeker M."/>
        </authorList>
    </citation>
    <scope>NUCLEOTIDE SEQUENCE [LARGE SCALE GENOMIC DNA]</scope>
    <source>
        <strain evidence="3 4">DSM 45169</strain>
    </source>
</reference>
<dbReference type="InterPro" id="IPR052573">
    <property type="entry name" value="DnaJ_C_subfamily_28"/>
</dbReference>
<name>A0A2T4Z738_9BACL</name>
<feature type="compositionally biased region" description="Basic and acidic residues" evidence="1">
    <location>
        <begin position="1"/>
        <end position="12"/>
    </location>
</feature>
<dbReference type="OrthoDB" id="9798476at2"/>
<comment type="caution">
    <text evidence="3">The sequence shown here is derived from an EMBL/GenBank/DDBJ whole genome shotgun (WGS) entry which is preliminary data.</text>
</comment>
<evidence type="ECO:0000256" key="1">
    <source>
        <dbReference type="SAM" id="MobiDB-lite"/>
    </source>
</evidence>
<dbReference type="Proteomes" id="UP000241639">
    <property type="component" value="Unassembled WGS sequence"/>
</dbReference>
<dbReference type="InterPro" id="IPR018961">
    <property type="entry name" value="DnaJ_homolog_subfam-C_membr-28"/>
</dbReference>
<feature type="region of interest" description="Disordered" evidence="1">
    <location>
        <begin position="1"/>
        <end position="21"/>
    </location>
</feature>
<proteinExistence type="predicted"/>
<dbReference type="Pfam" id="PF09350">
    <property type="entry name" value="DJC28_CD"/>
    <property type="match status" value="1"/>
</dbReference>
<gene>
    <name evidence="3" type="ORF">C8J48_0264</name>
</gene>
<evidence type="ECO:0000259" key="2">
    <source>
        <dbReference type="Pfam" id="PF09350"/>
    </source>
</evidence>
<dbReference type="RefSeq" id="WP_107724591.1">
    <property type="nucleotide sequence ID" value="NZ_PZZP01000001.1"/>
</dbReference>
<dbReference type="AlphaFoldDB" id="A0A2T4Z738"/>
<protein>
    <submittedName>
        <fullName evidence="3">Uncharacterized protein DUF1992</fullName>
    </submittedName>
</protein>
<dbReference type="EMBL" id="PZZP01000001">
    <property type="protein sequence ID" value="PTM57712.1"/>
    <property type="molecule type" value="Genomic_DNA"/>
</dbReference>
<keyword evidence="4" id="KW-1185">Reference proteome</keyword>
<dbReference type="PANTHER" id="PTHR39158">
    <property type="entry name" value="OS08G0560600 PROTEIN"/>
    <property type="match status" value="1"/>
</dbReference>
<evidence type="ECO:0000313" key="4">
    <source>
        <dbReference type="Proteomes" id="UP000241639"/>
    </source>
</evidence>
<accession>A0A2T4Z738</accession>
<sequence length="138" mass="15977">MKEQKKPNEKKQTSTQSGDIIDQIVEQSVKEHAQKGEFKHLSGMGKPIPPKNLKGDAFSNILKNANYKPPWVELQHQIRDHIREAQQQLHEEPSPADHEQIDTINRMIRKYNQMCPHPSLQKGLVSIDNLDVALQRWE</sequence>
<organism evidence="3 4">
    <name type="scientific">Desmospora activa DSM 45169</name>
    <dbReference type="NCBI Taxonomy" id="1121389"/>
    <lineage>
        <taxon>Bacteria</taxon>
        <taxon>Bacillati</taxon>
        <taxon>Bacillota</taxon>
        <taxon>Bacilli</taxon>
        <taxon>Bacillales</taxon>
        <taxon>Thermoactinomycetaceae</taxon>
        <taxon>Desmospora</taxon>
    </lineage>
</organism>